<dbReference type="Proteomes" id="UP000626092">
    <property type="component" value="Unassembled WGS sequence"/>
</dbReference>
<dbReference type="FunFam" id="3.40.50.20:FF:000028">
    <property type="entry name" value="D-alanine-D-alanine ligase family"/>
    <property type="match status" value="1"/>
</dbReference>
<dbReference type="EMBL" id="WJXA01000005">
    <property type="protein sequence ID" value="KAF7142863.1"/>
    <property type="molecule type" value="Genomic_DNA"/>
</dbReference>
<name>A0A834GZW1_RHOSS</name>
<gene>
    <name evidence="11" type="ORF">RHSIM_Rhsim05G0227300</name>
</gene>
<evidence type="ECO:0000256" key="8">
    <source>
        <dbReference type="PROSITE-ProRule" id="PRU00409"/>
    </source>
</evidence>
<evidence type="ECO:0000313" key="12">
    <source>
        <dbReference type="Proteomes" id="UP000626092"/>
    </source>
</evidence>
<dbReference type="FunFam" id="3.30.470.20:FF:000048">
    <property type="entry name" value="D-alanine--D-alanine ligase family"/>
    <property type="match status" value="1"/>
</dbReference>
<dbReference type="Pfam" id="PF07478">
    <property type="entry name" value="Dala_Dala_lig_C"/>
    <property type="match status" value="2"/>
</dbReference>
<keyword evidence="12" id="KW-1185">Reference proteome</keyword>
<feature type="domain" description="ATP-grasp" evidence="10">
    <location>
        <begin position="216"/>
        <end position="436"/>
    </location>
</feature>
<keyword evidence="7" id="KW-0961">Cell wall biogenesis/degradation</keyword>
<sequence>MPSPPPSSLSHSSLPYNPTRRESPEASLFSHRSRVAPPRPDAPAERLVLRKRCFVVRAGTGVVGDRGVEEGAGDTRREKCMVLRVGLVCGGPSAERGISLNSARSVLDHIQGDDLHVSCYYIDSNLNAYAISSAQLYSNTPADFDFKLESLAQGFETLSDFAEHLVGSVDIVFPVIHGRFGEDGGIQELLEKSNVPFVGTRSYECRKAFDKYNASLELYRQGFVTVPNFLVQGTELDESELTEWFVRNQLDTNLGKVVVKPTKAGSSIGVTVAYGVADSLKKANELISEGVDDSVLVEIFLEGGSEFTAIVLDLGSAFDCLPVVLLPTEVELQFHGSADADEKDAIFNYRRKYLPTQQVAYHTPPRFPLDVIKSIRDGASTLFQRLGLLDFARIDGWFLPPSAPISSSENNFGKTESGTVIFTDINLVRWMSELLHLLITYHFCWFSFRAAILMLRATIDYPFSSVFYCDSDFCLLPRLTEVFPKRQDARKVYVIFGGDTSERQVSLMSGTNVWLNLQAFDDIEVTPCLLAPTNGYSSKTASDNEEMGVSSRTVWSLPYSLVLRHTTEEVLDACIEATEPTRAALTSQLRNQVMDELMEGFKQHNWFTGFDISDEQPVKLTLKQWIKLAKEVQATVFIAVHGGIGEDGTLQSLLEAEGVPYTGPGIMASKTCMDKVATSVALDHLADFGVLTISKDVRRREDLLRMPITNTWQELTAKLQCETLCIKPARDGCSTGVARLCCPEDLAVYVKALEGCLLRIPPNSLSKAHGMIEMPSPPPELLIFEPFIETDEMIFSSKSTNDIARGIFWRGQSRWVEITVGVLGKRGSMYSLTPSVTVKESGDILSLEEKFQGGTGINLTPPPVSIISNEALARCKQRIELIANTLELEGFSRIDAFVNVDSGEVLIIEVNTVPGMTPSTVLIHQALAEQPPMYPHQFFRTLLDLASERMLRALNN</sequence>
<dbReference type="PROSITE" id="PS50975">
    <property type="entry name" value="ATP_GRASP"/>
    <property type="match status" value="2"/>
</dbReference>
<organism evidence="11 12">
    <name type="scientific">Rhododendron simsii</name>
    <name type="common">Sims's rhododendron</name>
    <dbReference type="NCBI Taxonomy" id="118357"/>
    <lineage>
        <taxon>Eukaryota</taxon>
        <taxon>Viridiplantae</taxon>
        <taxon>Streptophyta</taxon>
        <taxon>Embryophyta</taxon>
        <taxon>Tracheophyta</taxon>
        <taxon>Spermatophyta</taxon>
        <taxon>Magnoliopsida</taxon>
        <taxon>eudicotyledons</taxon>
        <taxon>Gunneridae</taxon>
        <taxon>Pentapetalae</taxon>
        <taxon>asterids</taxon>
        <taxon>Ericales</taxon>
        <taxon>Ericaceae</taxon>
        <taxon>Ericoideae</taxon>
        <taxon>Rhodoreae</taxon>
        <taxon>Rhododendron</taxon>
    </lineage>
</organism>
<dbReference type="InterPro" id="IPR011127">
    <property type="entry name" value="Dala_Dala_lig_N"/>
</dbReference>
<dbReference type="InterPro" id="IPR011095">
    <property type="entry name" value="Dala_Dala_lig_C"/>
</dbReference>
<dbReference type="PROSITE" id="PS00843">
    <property type="entry name" value="DALA_DALA_LIGASE_1"/>
    <property type="match status" value="1"/>
</dbReference>
<evidence type="ECO:0000256" key="2">
    <source>
        <dbReference type="ARBA" id="ARBA00022598"/>
    </source>
</evidence>
<keyword evidence="4 8" id="KW-0067">ATP-binding</keyword>
<accession>A0A834GZW1</accession>
<dbReference type="FunFam" id="3.40.50.20:FF:000027">
    <property type="entry name" value="D-alanine-D-alanine ligase family"/>
    <property type="match status" value="1"/>
</dbReference>
<comment type="caution">
    <text evidence="11">The sequence shown here is derived from an EMBL/GenBank/DDBJ whole genome shotgun (WGS) entry which is preliminary data.</text>
</comment>
<dbReference type="GO" id="GO:0008716">
    <property type="term" value="F:D-alanine-D-alanine ligase activity"/>
    <property type="evidence" value="ECO:0007669"/>
    <property type="project" value="InterPro"/>
</dbReference>
<dbReference type="Pfam" id="PF01820">
    <property type="entry name" value="Dala_Dala_lig_N"/>
    <property type="match status" value="2"/>
</dbReference>
<feature type="domain" description="ATP-grasp" evidence="10">
    <location>
        <begin position="882"/>
        <end position="947"/>
    </location>
</feature>
<evidence type="ECO:0000256" key="3">
    <source>
        <dbReference type="ARBA" id="ARBA00022741"/>
    </source>
</evidence>
<dbReference type="OrthoDB" id="2013972at2759"/>
<keyword evidence="6" id="KW-0573">Peptidoglycan synthesis</keyword>
<keyword evidence="3 8" id="KW-0547">Nucleotide-binding</keyword>
<dbReference type="PANTHER" id="PTHR23132">
    <property type="entry name" value="D-ALANINE--D-ALANINE LIGASE"/>
    <property type="match status" value="1"/>
</dbReference>
<feature type="region of interest" description="Disordered" evidence="9">
    <location>
        <begin position="1"/>
        <end position="41"/>
    </location>
</feature>
<evidence type="ECO:0000256" key="7">
    <source>
        <dbReference type="ARBA" id="ARBA00023316"/>
    </source>
</evidence>
<dbReference type="GO" id="GO:0009507">
    <property type="term" value="C:chloroplast"/>
    <property type="evidence" value="ECO:0007669"/>
    <property type="project" value="TreeGrafter"/>
</dbReference>
<evidence type="ECO:0000259" key="10">
    <source>
        <dbReference type="PROSITE" id="PS50975"/>
    </source>
</evidence>
<dbReference type="SUPFAM" id="SSF56059">
    <property type="entry name" value="Glutathione synthetase ATP-binding domain-like"/>
    <property type="match status" value="2"/>
</dbReference>
<evidence type="ECO:0000313" key="11">
    <source>
        <dbReference type="EMBL" id="KAF7142863.1"/>
    </source>
</evidence>
<dbReference type="InterPro" id="IPR011761">
    <property type="entry name" value="ATP-grasp"/>
</dbReference>
<dbReference type="Gene3D" id="3.40.50.20">
    <property type="match status" value="2"/>
</dbReference>
<keyword evidence="5" id="KW-0133">Cell shape</keyword>
<dbReference type="GO" id="GO:0008360">
    <property type="term" value="P:regulation of cell shape"/>
    <property type="evidence" value="ECO:0007669"/>
    <property type="project" value="UniProtKB-KW"/>
</dbReference>
<dbReference type="AlphaFoldDB" id="A0A834GZW1"/>
<evidence type="ECO:0000256" key="1">
    <source>
        <dbReference type="ARBA" id="ARBA00010871"/>
    </source>
</evidence>
<dbReference type="InterPro" id="IPR013815">
    <property type="entry name" value="ATP_grasp_subdomain_1"/>
</dbReference>
<evidence type="ECO:0000256" key="5">
    <source>
        <dbReference type="ARBA" id="ARBA00022960"/>
    </source>
</evidence>
<evidence type="ECO:0000256" key="6">
    <source>
        <dbReference type="ARBA" id="ARBA00022984"/>
    </source>
</evidence>
<evidence type="ECO:0000256" key="4">
    <source>
        <dbReference type="ARBA" id="ARBA00022840"/>
    </source>
</evidence>
<comment type="similarity">
    <text evidence="1">Belongs to the D-alanine--D-alanine ligase family.</text>
</comment>
<dbReference type="Gene3D" id="3.30.470.20">
    <property type="entry name" value="ATP-grasp fold, B domain"/>
    <property type="match status" value="2"/>
</dbReference>
<dbReference type="GO" id="GO:0071555">
    <property type="term" value="P:cell wall organization"/>
    <property type="evidence" value="ECO:0007669"/>
    <property type="project" value="UniProtKB-KW"/>
</dbReference>
<dbReference type="GO" id="GO:0005524">
    <property type="term" value="F:ATP binding"/>
    <property type="evidence" value="ECO:0007669"/>
    <property type="project" value="UniProtKB-UniRule"/>
</dbReference>
<protein>
    <recommendedName>
        <fullName evidence="10">ATP-grasp domain-containing protein</fullName>
    </recommendedName>
</protein>
<evidence type="ECO:0000256" key="9">
    <source>
        <dbReference type="SAM" id="MobiDB-lite"/>
    </source>
</evidence>
<dbReference type="InterPro" id="IPR000291">
    <property type="entry name" value="D-Ala_lig_Van_CS"/>
</dbReference>
<reference evidence="11" key="1">
    <citation type="submission" date="2019-11" db="EMBL/GenBank/DDBJ databases">
        <authorList>
            <person name="Liu Y."/>
            <person name="Hou J."/>
            <person name="Li T.-Q."/>
            <person name="Guan C.-H."/>
            <person name="Wu X."/>
            <person name="Wu H.-Z."/>
            <person name="Ling F."/>
            <person name="Zhang R."/>
            <person name="Shi X.-G."/>
            <person name="Ren J.-P."/>
            <person name="Chen E.-F."/>
            <person name="Sun J.-M."/>
        </authorList>
    </citation>
    <scope>NUCLEOTIDE SEQUENCE</scope>
    <source>
        <strain evidence="11">Adult_tree_wgs_1</strain>
        <tissue evidence="11">Leaves</tissue>
    </source>
</reference>
<dbReference type="PANTHER" id="PTHR23132:SF0">
    <property type="entry name" value="D-ALANINE-D-ALANINE LIGASE FAMILY"/>
    <property type="match status" value="1"/>
</dbReference>
<keyword evidence="2" id="KW-0436">Ligase</keyword>
<dbReference type="GO" id="GO:0046872">
    <property type="term" value="F:metal ion binding"/>
    <property type="evidence" value="ECO:0007669"/>
    <property type="project" value="InterPro"/>
</dbReference>
<dbReference type="InterPro" id="IPR016185">
    <property type="entry name" value="PreATP-grasp_dom_sf"/>
</dbReference>
<dbReference type="Gene3D" id="3.30.1490.20">
    <property type="entry name" value="ATP-grasp fold, A domain"/>
    <property type="match status" value="1"/>
</dbReference>
<proteinExistence type="inferred from homology"/>
<dbReference type="SUPFAM" id="SSF52440">
    <property type="entry name" value="PreATP-grasp domain"/>
    <property type="match status" value="2"/>
</dbReference>
<dbReference type="PROSITE" id="PS00844">
    <property type="entry name" value="DALA_DALA_LIGASE_2"/>
    <property type="match status" value="1"/>
</dbReference>